<feature type="domain" description="CCHC-type" evidence="2">
    <location>
        <begin position="319"/>
        <end position="334"/>
    </location>
</feature>
<dbReference type="AlphaFoldDB" id="A0A8H7PF21"/>
<evidence type="ECO:0000313" key="4">
    <source>
        <dbReference type="Proteomes" id="UP000612746"/>
    </source>
</evidence>
<protein>
    <recommendedName>
        <fullName evidence="2">CCHC-type domain-containing protein</fullName>
    </recommendedName>
</protein>
<proteinExistence type="predicted"/>
<dbReference type="EMBL" id="JAEPRA010000027">
    <property type="protein sequence ID" value="KAG2172126.1"/>
    <property type="molecule type" value="Genomic_DNA"/>
</dbReference>
<accession>A0A8H7PF21</accession>
<dbReference type="InterPro" id="IPR036875">
    <property type="entry name" value="Znf_CCHC_sf"/>
</dbReference>
<dbReference type="SUPFAM" id="SSF57756">
    <property type="entry name" value="Retrovirus zinc finger-like domains"/>
    <property type="match status" value="1"/>
</dbReference>
<reference evidence="3" key="1">
    <citation type="submission" date="2020-12" db="EMBL/GenBank/DDBJ databases">
        <title>Metabolic potential, ecology and presence of endohyphal bacteria is reflected in genomic diversity of Mucoromycotina.</title>
        <authorList>
            <person name="Muszewska A."/>
            <person name="Okrasinska A."/>
            <person name="Steczkiewicz K."/>
            <person name="Drgas O."/>
            <person name="Orlowska M."/>
            <person name="Perlinska-Lenart U."/>
            <person name="Aleksandrzak-Piekarczyk T."/>
            <person name="Szatraj K."/>
            <person name="Zielenkiewicz U."/>
            <person name="Pilsyk S."/>
            <person name="Malc E."/>
            <person name="Mieczkowski P."/>
            <person name="Kruszewska J.S."/>
            <person name="Biernat P."/>
            <person name="Pawlowska J."/>
        </authorList>
    </citation>
    <scope>NUCLEOTIDE SEQUENCE</scope>
    <source>
        <strain evidence="3">WA0000051536</strain>
    </source>
</reference>
<dbReference type="PROSITE" id="PS50158">
    <property type="entry name" value="ZF_CCHC"/>
    <property type="match status" value="2"/>
</dbReference>
<feature type="domain" description="CCHC-type" evidence="2">
    <location>
        <begin position="340"/>
        <end position="353"/>
    </location>
</feature>
<evidence type="ECO:0000259" key="2">
    <source>
        <dbReference type="PROSITE" id="PS50158"/>
    </source>
</evidence>
<dbReference type="Pfam" id="PF00098">
    <property type="entry name" value="zf-CCHC"/>
    <property type="match status" value="2"/>
</dbReference>
<dbReference type="Gene3D" id="4.10.60.10">
    <property type="entry name" value="Zinc finger, CCHC-type"/>
    <property type="match status" value="1"/>
</dbReference>
<dbReference type="GO" id="GO:0003676">
    <property type="term" value="F:nucleic acid binding"/>
    <property type="evidence" value="ECO:0007669"/>
    <property type="project" value="InterPro"/>
</dbReference>
<evidence type="ECO:0000313" key="3">
    <source>
        <dbReference type="EMBL" id="KAG2172126.1"/>
    </source>
</evidence>
<comment type="caution">
    <text evidence="3">The sequence shown here is derived from an EMBL/GenBank/DDBJ whole genome shotgun (WGS) entry which is preliminary data.</text>
</comment>
<dbReference type="SMART" id="SM00343">
    <property type="entry name" value="ZnF_C2HC"/>
    <property type="match status" value="2"/>
</dbReference>
<dbReference type="OrthoDB" id="2280262at2759"/>
<gene>
    <name evidence="3" type="ORF">INT44_004748</name>
</gene>
<dbReference type="Proteomes" id="UP000612746">
    <property type="component" value="Unassembled WGS sequence"/>
</dbReference>
<dbReference type="GO" id="GO:0008270">
    <property type="term" value="F:zinc ion binding"/>
    <property type="evidence" value="ECO:0007669"/>
    <property type="project" value="UniProtKB-KW"/>
</dbReference>
<keyword evidence="1" id="KW-0479">Metal-binding</keyword>
<sequence>MQREARNSVIYPTQQETLYEEENLADQMKAQRAASIIQQALRPDTVLFTFAANIFKDRSEAYKANETGIGAAKGFRPISIGTATQSWSDIVRRGREMTIPSTLARQREEKPNVKTIAKIVYEAEGFKNERRAPSSCGHHQRALHQNTVLFEIEAASLSKDEVYDLITKEIGEATGFRPISEYRGNGRGNWLIEAKFRNSADAKKACEKGLVHEGINYLATPSIENSEKVLTKVNLTHLPLEHQEDIKEGLIQSMAKYGQVCQIKIFTTARGHFEGEATVLLDTTQKGEDYKSEEQTRMIYLEKWDNYYPATFKGAPPVCYMCRLSGHVKRDCPEMAKICCFKCNENGHMRKDCTFTGCHHPPQ</sequence>
<name>A0A8H7PF21_9FUNG</name>
<keyword evidence="4" id="KW-1185">Reference proteome</keyword>
<dbReference type="InterPro" id="IPR051714">
    <property type="entry name" value="Znf_CCHC_NABP"/>
</dbReference>
<keyword evidence="1" id="KW-0863">Zinc-finger</keyword>
<organism evidence="3 4">
    <name type="scientific">Umbelopsis vinacea</name>
    <dbReference type="NCBI Taxonomy" id="44442"/>
    <lineage>
        <taxon>Eukaryota</taxon>
        <taxon>Fungi</taxon>
        <taxon>Fungi incertae sedis</taxon>
        <taxon>Mucoromycota</taxon>
        <taxon>Mucoromycotina</taxon>
        <taxon>Umbelopsidomycetes</taxon>
        <taxon>Umbelopsidales</taxon>
        <taxon>Umbelopsidaceae</taxon>
        <taxon>Umbelopsis</taxon>
    </lineage>
</organism>
<keyword evidence="1" id="KW-0862">Zinc</keyword>
<feature type="non-terminal residue" evidence="3">
    <location>
        <position position="1"/>
    </location>
</feature>
<dbReference type="InterPro" id="IPR001878">
    <property type="entry name" value="Znf_CCHC"/>
</dbReference>
<evidence type="ECO:0000256" key="1">
    <source>
        <dbReference type="PROSITE-ProRule" id="PRU00047"/>
    </source>
</evidence>
<dbReference type="PANTHER" id="PTHR23002">
    <property type="entry name" value="ZINC FINGER CCHC DOMAIN CONTAINING PROTEIN"/>
    <property type="match status" value="1"/>
</dbReference>